<keyword evidence="6" id="KW-0732">Signal</keyword>
<dbReference type="PROSITE" id="PS00135">
    <property type="entry name" value="TRYPSIN_SER"/>
    <property type="match status" value="1"/>
</dbReference>
<dbReference type="Pfam" id="PF00089">
    <property type="entry name" value="Trypsin"/>
    <property type="match status" value="1"/>
</dbReference>
<dbReference type="PANTHER" id="PTHR24252:SF8">
    <property type="entry name" value="ACROSIN"/>
    <property type="match status" value="1"/>
</dbReference>
<dbReference type="PROSITE" id="PS50240">
    <property type="entry name" value="TRYPSIN_DOM"/>
    <property type="match status" value="1"/>
</dbReference>
<dbReference type="PANTHER" id="PTHR24252">
    <property type="entry name" value="ACROSIN-RELATED"/>
    <property type="match status" value="1"/>
</dbReference>
<feature type="domain" description="Peptidase S1" evidence="7">
    <location>
        <begin position="19"/>
        <end position="162"/>
    </location>
</feature>
<evidence type="ECO:0000313" key="9">
    <source>
        <dbReference type="Proteomes" id="UP000708208"/>
    </source>
</evidence>
<evidence type="ECO:0000259" key="7">
    <source>
        <dbReference type="PROSITE" id="PS50240"/>
    </source>
</evidence>
<dbReference type="GO" id="GO:0004252">
    <property type="term" value="F:serine-type endopeptidase activity"/>
    <property type="evidence" value="ECO:0007669"/>
    <property type="project" value="InterPro"/>
</dbReference>
<proteinExistence type="inferred from homology"/>
<dbReference type="Proteomes" id="UP000708208">
    <property type="component" value="Unassembled WGS sequence"/>
</dbReference>
<dbReference type="GO" id="GO:0007340">
    <property type="term" value="P:acrosome reaction"/>
    <property type="evidence" value="ECO:0007669"/>
    <property type="project" value="TreeGrafter"/>
</dbReference>
<reference evidence="8" key="1">
    <citation type="submission" date="2021-06" db="EMBL/GenBank/DDBJ databases">
        <authorList>
            <person name="Hodson N. C."/>
            <person name="Mongue J. A."/>
            <person name="Jaron S. K."/>
        </authorList>
    </citation>
    <scope>NUCLEOTIDE SEQUENCE</scope>
</reference>
<feature type="chain" id="PRO_5035164925" description="Acrosin" evidence="6">
    <location>
        <begin position="22"/>
        <end position="232"/>
    </location>
</feature>
<dbReference type="InterPro" id="IPR001254">
    <property type="entry name" value="Trypsin_dom"/>
</dbReference>
<sequence length="232" mass="25975">MTIVVYGTILSQLLNLSCILALPSPEESTSEVKFLGLKATSKREVMSEDEFRNLARNFPRIVGGSEVKRHKFPSIVTMRIYDTQAQKYRPDEIFDRNICAGYDEGGKDSCQGDSGGPLYFKDKDVFYKIGVTSWGSGCARPNSPGVYTDITHFLDWIKATQAKYKSPGQAGGFDALEEGKPKRTLMATVMAQTICNQYDVYVQTKSLPKPIQKKRDSSIKCGNFKWSECSKF</sequence>
<evidence type="ECO:0000256" key="3">
    <source>
        <dbReference type="ARBA" id="ARBA00017161"/>
    </source>
</evidence>
<evidence type="ECO:0000256" key="4">
    <source>
        <dbReference type="ARBA" id="ARBA00023157"/>
    </source>
</evidence>
<comment type="similarity">
    <text evidence="5">Belongs to the peptidase S1 family. CLIP subfamily.</text>
</comment>
<comment type="caution">
    <text evidence="8">The sequence shown here is derived from an EMBL/GenBank/DDBJ whole genome shotgun (WGS) entry which is preliminary data.</text>
</comment>
<evidence type="ECO:0000256" key="1">
    <source>
        <dbReference type="ARBA" id="ARBA00001656"/>
    </source>
</evidence>
<accession>A0A8J2PHC7</accession>
<dbReference type="CDD" id="cd00190">
    <property type="entry name" value="Tryp_SPc"/>
    <property type="match status" value="1"/>
</dbReference>
<organism evidence="8 9">
    <name type="scientific">Allacma fusca</name>
    <dbReference type="NCBI Taxonomy" id="39272"/>
    <lineage>
        <taxon>Eukaryota</taxon>
        <taxon>Metazoa</taxon>
        <taxon>Ecdysozoa</taxon>
        <taxon>Arthropoda</taxon>
        <taxon>Hexapoda</taxon>
        <taxon>Collembola</taxon>
        <taxon>Symphypleona</taxon>
        <taxon>Sminthuridae</taxon>
        <taxon>Allacma</taxon>
    </lineage>
</organism>
<evidence type="ECO:0000256" key="2">
    <source>
        <dbReference type="ARBA" id="ARBA00012050"/>
    </source>
</evidence>
<dbReference type="EC" id="3.4.21.10" evidence="2"/>
<evidence type="ECO:0000256" key="6">
    <source>
        <dbReference type="SAM" id="SignalP"/>
    </source>
</evidence>
<keyword evidence="9" id="KW-1185">Reference proteome</keyword>
<keyword evidence="4" id="KW-1015">Disulfide bond</keyword>
<dbReference type="FunFam" id="2.40.10.10:FF:000002">
    <property type="entry name" value="Transmembrane protease serine"/>
    <property type="match status" value="1"/>
</dbReference>
<feature type="signal peptide" evidence="6">
    <location>
        <begin position="1"/>
        <end position="21"/>
    </location>
</feature>
<evidence type="ECO:0000313" key="8">
    <source>
        <dbReference type="EMBL" id="CAG7823138.1"/>
    </source>
</evidence>
<dbReference type="GO" id="GO:0006508">
    <property type="term" value="P:proteolysis"/>
    <property type="evidence" value="ECO:0007669"/>
    <property type="project" value="InterPro"/>
</dbReference>
<dbReference type="AlphaFoldDB" id="A0A8J2PHC7"/>
<comment type="catalytic activity">
    <reaction evidence="1">
        <text>Preferential cleavage: Arg-|-Xaa, Lys-|-Xaa.</text>
        <dbReference type="EC" id="3.4.21.10"/>
    </reaction>
</comment>
<evidence type="ECO:0000256" key="5">
    <source>
        <dbReference type="ARBA" id="ARBA00024195"/>
    </source>
</evidence>
<dbReference type="OrthoDB" id="10061449at2759"/>
<dbReference type="SMART" id="SM00020">
    <property type="entry name" value="Tryp_SPc"/>
    <property type="match status" value="1"/>
</dbReference>
<name>A0A8J2PHC7_9HEXA</name>
<protein>
    <recommendedName>
        <fullName evidence="3">Acrosin</fullName>
        <ecNumber evidence="2">3.4.21.10</ecNumber>
    </recommendedName>
</protein>
<dbReference type="InterPro" id="IPR033116">
    <property type="entry name" value="TRYPSIN_SER"/>
</dbReference>
<dbReference type="EMBL" id="CAJVCH010528499">
    <property type="protein sequence ID" value="CAG7823138.1"/>
    <property type="molecule type" value="Genomic_DNA"/>
</dbReference>
<gene>
    <name evidence="8" type="ORF">AFUS01_LOCUS33372</name>
</gene>